<gene>
    <name evidence="2" type="ORF">M1E25_02650</name>
</gene>
<accession>A0ABT0X125</accession>
<protein>
    <submittedName>
        <fullName evidence="2">DUF4245 domain-containing protein</fullName>
    </submittedName>
</protein>
<evidence type="ECO:0000313" key="2">
    <source>
        <dbReference type="EMBL" id="MCM2576262.1"/>
    </source>
</evidence>
<evidence type="ECO:0000256" key="1">
    <source>
        <dbReference type="SAM" id="Phobius"/>
    </source>
</evidence>
<proteinExistence type="predicted"/>
<sequence length="174" mass="18642">MAGKRGNQTVRDMVLSMAVIVAVSAGIYVVIPHDESKNPVKTVDYRVELASARRAAPYPVLAPEGLGRGWRATSVTYEGNGSDGAQWHLGFLAPKEQYVAVEQSDGRPAAFISSVTKRAEPAGDAVKAGGDKWDRYEGETYRALVREQKGVTTVVTGTASFERLAEMAAALRGT</sequence>
<dbReference type="EMBL" id="JAMQGM010000002">
    <property type="protein sequence ID" value="MCM2576262.1"/>
    <property type="molecule type" value="Genomic_DNA"/>
</dbReference>
<comment type="caution">
    <text evidence="2">The sequence shown here is derived from an EMBL/GenBank/DDBJ whole genome shotgun (WGS) entry which is preliminary data.</text>
</comment>
<feature type="transmembrane region" description="Helical" evidence="1">
    <location>
        <begin position="12"/>
        <end position="31"/>
    </location>
</feature>
<evidence type="ECO:0000313" key="3">
    <source>
        <dbReference type="Proteomes" id="UP001167160"/>
    </source>
</evidence>
<organism evidence="2 3">
    <name type="scientific">Streptomyces meridianus</name>
    <dbReference type="NCBI Taxonomy" id="2938945"/>
    <lineage>
        <taxon>Bacteria</taxon>
        <taxon>Bacillati</taxon>
        <taxon>Actinomycetota</taxon>
        <taxon>Actinomycetes</taxon>
        <taxon>Kitasatosporales</taxon>
        <taxon>Streptomycetaceae</taxon>
        <taxon>Streptomyces</taxon>
    </lineage>
</organism>
<name>A0ABT0X125_9ACTN</name>
<keyword evidence="1" id="KW-0472">Membrane</keyword>
<dbReference type="RefSeq" id="WP_251408822.1">
    <property type="nucleotide sequence ID" value="NZ_JAMQGM010000002.1"/>
</dbReference>
<reference evidence="2" key="1">
    <citation type="journal article" date="2023" name="Int. J. Syst. Evol. Microbiol.">
        <title>Streptomyces meridianus sp. nov. isolated from brackish water of the Tagus estuary in Alcochete, Portugal.</title>
        <authorList>
            <person name="Santos J.D.N."/>
            <person name="Klimek D."/>
            <person name="Calusinska M."/>
            <person name="Lobo Da Cunha A."/>
            <person name="Catita J."/>
            <person name="Goncalves H."/>
            <person name="Gonzalez I."/>
            <person name="Reyes F."/>
            <person name="Lage O.M."/>
        </authorList>
    </citation>
    <scope>NUCLEOTIDE SEQUENCE</scope>
    <source>
        <strain evidence="2">MTZ3.1</strain>
    </source>
</reference>
<keyword evidence="1" id="KW-1133">Transmembrane helix</keyword>
<dbReference type="Proteomes" id="UP001167160">
    <property type="component" value="Unassembled WGS sequence"/>
</dbReference>
<dbReference type="Pfam" id="PF14030">
    <property type="entry name" value="DUF4245"/>
    <property type="match status" value="1"/>
</dbReference>
<dbReference type="InterPro" id="IPR025339">
    <property type="entry name" value="DUF4245"/>
</dbReference>
<keyword evidence="3" id="KW-1185">Reference proteome</keyword>
<keyword evidence="1" id="KW-0812">Transmembrane</keyword>